<protein>
    <submittedName>
        <fullName evidence="1">Uncharacterized protein</fullName>
    </submittedName>
</protein>
<dbReference type="AlphaFoldDB" id="A0A2N1NN43"/>
<dbReference type="EMBL" id="LLXL01000254">
    <property type="protein sequence ID" value="PKK75271.1"/>
    <property type="molecule type" value="Genomic_DNA"/>
</dbReference>
<reference evidence="1 2" key="2">
    <citation type="submission" date="2017-10" db="EMBL/GenBank/DDBJ databases">
        <title>Extensive intraspecific genome diversity in a model arbuscular mycorrhizal fungus.</title>
        <authorList>
            <person name="Chen E.C.H."/>
            <person name="Morin E."/>
            <person name="Baudet D."/>
            <person name="Noel J."/>
            <person name="Ndikumana S."/>
            <person name="Charron P."/>
            <person name="St-Onge C."/>
            <person name="Giorgi J."/>
            <person name="Grigoriev I.V."/>
            <person name="Roux C."/>
            <person name="Martin F.M."/>
            <person name="Corradi N."/>
        </authorList>
    </citation>
    <scope>NUCLEOTIDE SEQUENCE [LARGE SCALE GENOMIC DNA]</scope>
    <source>
        <strain evidence="1 2">C2</strain>
    </source>
</reference>
<accession>A0A2N1NN43</accession>
<sequence length="129" mass="15069">MESLVLIKVKHTNQIFGGYSSIGFNSIGDNVPSLNGFNNSKYYYSSDNFIFSFKNDKDTQNMKISRVRNYDKAIYDYHGTGFGFGFDSLFMYHNQCLYAKNYSRSYENNLNTDLIYEIEEIETFIVTKQ</sequence>
<comment type="caution">
    <text evidence="1">The sequence shown here is derived from an EMBL/GenBank/DDBJ whole genome shotgun (WGS) entry which is preliminary data.</text>
</comment>
<evidence type="ECO:0000313" key="2">
    <source>
        <dbReference type="Proteomes" id="UP000233469"/>
    </source>
</evidence>
<reference evidence="1 2" key="1">
    <citation type="submission" date="2016-04" db="EMBL/GenBank/DDBJ databases">
        <title>Genome analyses suggest a sexual origin of heterokaryosis in a supposedly ancient asexual fungus.</title>
        <authorList>
            <person name="Ropars J."/>
            <person name="Sedzielewska K."/>
            <person name="Noel J."/>
            <person name="Charron P."/>
            <person name="Farinelli L."/>
            <person name="Marton T."/>
            <person name="Kruger M."/>
            <person name="Pelin A."/>
            <person name="Brachmann A."/>
            <person name="Corradi N."/>
        </authorList>
    </citation>
    <scope>NUCLEOTIDE SEQUENCE [LARGE SCALE GENOMIC DNA]</scope>
    <source>
        <strain evidence="1 2">C2</strain>
    </source>
</reference>
<evidence type="ECO:0000313" key="1">
    <source>
        <dbReference type="EMBL" id="PKK75271.1"/>
    </source>
</evidence>
<proteinExistence type="predicted"/>
<dbReference type="Proteomes" id="UP000233469">
    <property type="component" value="Unassembled WGS sequence"/>
</dbReference>
<gene>
    <name evidence="1" type="ORF">RhiirC2_708251</name>
</gene>
<name>A0A2N1NN43_9GLOM</name>
<organism evidence="1 2">
    <name type="scientific">Rhizophagus irregularis</name>
    <dbReference type="NCBI Taxonomy" id="588596"/>
    <lineage>
        <taxon>Eukaryota</taxon>
        <taxon>Fungi</taxon>
        <taxon>Fungi incertae sedis</taxon>
        <taxon>Mucoromycota</taxon>
        <taxon>Glomeromycotina</taxon>
        <taxon>Glomeromycetes</taxon>
        <taxon>Glomerales</taxon>
        <taxon>Glomeraceae</taxon>
        <taxon>Rhizophagus</taxon>
    </lineage>
</organism>